<reference evidence="8 9" key="1">
    <citation type="submission" date="2023-08" db="EMBL/GenBank/DDBJ databases">
        <title>Black Yeasts Isolated from many extreme environments.</title>
        <authorList>
            <person name="Coleine C."/>
            <person name="Stajich J.E."/>
            <person name="Selbmann L."/>
        </authorList>
    </citation>
    <scope>NUCLEOTIDE SEQUENCE [LARGE SCALE GENOMIC DNA]</scope>
    <source>
        <strain evidence="8 9">CCFEE 5935</strain>
    </source>
</reference>
<evidence type="ECO:0000259" key="7">
    <source>
        <dbReference type="SMART" id="SM01370"/>
    </source>
</evidence>
<dbReference type="GO" id="GO:0051123">
    <property type="term" value="P:RNA polymerase II preinitiation complex assembly"/>
    <property type="evidence" value="ECO:0007669"/>
    <property type="project" value="TreeGrafter"/>
</dbReference>
<gene>
    <name evidence="8" type="ORF">LTR77_001491</name>
</gene>
<feature type="region of interest" description="Disordered" evidence="6">
    <location>
        <begin position="399"/>
        <end position="418"/>
    </location>
</feature>
<comment type="caution">
    <text evidence="8">The sequence shown here is derived from an EMBL/GenBank/DDBJ whole genome shotgun (WGS) entry which is preliminary data.</text>
</comment>
<dbReference type="AlphaFoldDB" id="A0AAV9PNE9"/>
<sequence>MVKLTLKTGKAASPDASAQPDPPPSIPPTPASTTSNTGFKLSLKNSAAPTPATEQPPPKPKKQPSQQAKKSKPPANGSKKRAANDDTISPAAKRLAAPSRKISLNIGKAAAQQFANDGPNSAGGSNKILLKRKPTTGPKIRALTAARKPPPRLPGLGYDSEDSDAEADPTIQQAFILRMQPGEDCDYLHDAIANGKVGLPISEGGAEVSFKFLETNMRRAMVTIRGRMYAAVLVDLPCIVETMKSWDKKGWWKVADLCQILLVLGRCHSEEDAKTYALPKEVDKETHQYAHGLTPPMHWVRKRRFRKRLSYKAIANVDEEVERLLREDEQAEETGGSVSTKMIDPNRPDRGVNESEADDYESQDALETIENGQQAGEEEYLDDEAFDLEGGLQAAFDEEAEEAFTSEPVAADIVSASPAPIQDQAPSFAAATTALESAAPTPAAEGETDIDAPGDADSSSEDEDEDASDEEEDSPDVLDEDAAARAAERNQQLEEVADLEREIASQRRKVASMSNQLLKQRAEAQLRNLEEDLRVKRGVFGLEEEDEEVGGGRGEEEGGA</sequence>
<feature type="region of interest" description="Disordered" evidence="6">
    <location>
        <begin position="1"/>
        <end position="91"/>
    </location>
</feature>
<evidence type="ECO:0000256" key="2">
    <source>
        <dbReference type="ARBA" id="ARBA00009368"/>
    </source>
</evidence>
<evidence type="ECO:0000256" key="3">
    <source>
        <dbReference type="ARBA" id="ARBA00023015"/>
    </source>
</evidence>
<feature type="compositionally biased region" description="Acidic residues" evidence="6">
    <location>
        <begin position="446"/>
        <end position="481"/>
    </location>
</feature>
<dbReference type="PANTHER" id="PTHR12228">
    <property type="entry name" value="TRANSCRIPTION INITIATION FACTOR TFIID 55 KD SUBUNIT-RELATED"/>
    <property type="match status" value="1"/>
</dbReference>
<keyword evidence="3" id="KW-0805">Transcription regulation</keyword>
<comment type="subcellular location">
    <subcellularLocation>
        <location evidence="1">Nucleus</location>
    </subcellularLocation>
</comment>
<dbReference type="GeneID" id="89922839"/>
<evidence type="ECO:0000313" key="9">
    <source>
        <dbReference type="Proteomes" id="UP001337655"/>
    </source>
</evidence>
<evidence type="ECO:0000256" key="6">
    <source>
        <dbReference type="SAM" id="MobiDB-lite"/>
    </source>
</evidence>
<keyword evidence="9" id="KW-1185">Reference proteome</keyword>
<dbReference type="InterPro" id="IPR037817">
    <property type="entry name" value="TAF7"/>
</dbReference>
<feature type="region of interest" description="Disordered" evidence="6">
    <location>
        <begin position="424"/>
        <end position="500"/>
    </location>
</feature>
<dbReference type="Proteomes" id="UP001337655">
    <property type="component" value="Unassembled WGS sequence"/>
</dbReference>
<protein>
    <recommendedName>
        <fullName evidence="7">TAFII55 protein conserved region domain-containing protein</fullName>
    </recommendedName>
</protein>
<proteinExistence type="inferred from homology"/>
<feature type="compositionally biased region" description="Polar residues" evidence="6">
    <location>
        <begin position="36"/>
        <end position="45"/>
    </location>
</feature>
<feature type="compositionally biased region" description="Pro residues" evidence="6">
    <location>
        <begin position="20"/>
        <end position="30"/>
    </location>
</feature>
<dbReference type="GO" id="GO:0016251">
    <property type="term" value="F:RNA polymerase II general transcription initiation factor activity"/>
    <property type="evidence" value="ECO:0007669"/>
    <property type="project" value="TreeGrafter"/>
</dbReference>
<comment type="similarity">
    <text evidence="2">Belongs to the TAF7 family.</text>
</comment>
<feature type="domain" description="TAFII55 protein conserved region" evidence="7">
    <location>
        <begin position="171"/>
        <end position="333"/>
    </location>
</feature>
<organism evidence="8 9">
    <name type="scientific">Saxophila tyrrhenica</name>
    <dbReference type="NCBI Taxonomy" id="1690608"/>
    <lineage>
        <taxon>Eukaryota</taxon>
        <taxon>Fungi</taxon>
        <taxon>Dikarya</taxon>
        <taxon>Ascomycota</taxon>
        <taxon>Pezizomycotina</taxon>
        <taxon>Dothideomycetes</taxon>
        <taxon>Dothideomycetidae</taxon>
        <taxon>Mycosphaerellales</taxon>
        <taxon>Extremaceae</taxon>
        <taxon>Saxophila</taxon>
    </lineage>
</organism>
<feature type="compositionally biased region" description="Basic and acidic residues" evidence="6">
    <location>
        <begin position="344"/>
        <end position="353"/>
    </location>
</feature>
<dbReference type="GO" id="GO:0005669">
    <property type="term" value="C:transcription factor TFIID complex"/>
    <property type="evidence" value="ECO:0007669"/>
    <property type="project" value="InterPro"/>
</dbReference>
<keyword evidence="4" id="KW-0804">Transcription</keyword>
<dbReference type="InterPro" id="IPR006751">
    <property type="entry name" value="TAFII55_prot_cons_reg"/>
</dbReference>
<evidence type="ECO:0000256" key="1">
    <source>
        <dbReference type="ARBA" id="ARBA00004123"/>
    </source>
</evidence>
<dbReference type="CDD" id="cd08047">
    <property type="entry name" value="TAF7"/>
    <property type="match status" value="1"/>
</dbReference>
<dbReference type="EMBL" id="JAVRRT010000002">
    <property type="protein sequence ID" value="KAK5174411.1"/>
    <property type="molecule type" value="Genomic_DNA"/>
</dbReference>
<dbReference type="SMART" id="SM01370">
    <property type="entry name" value="TAFII55_N"/>
    <property type="match status" value="1"/>
</dbReference>
<feature type="compositionally biased region" description="Basic and acidic residues" evidence="6">
    <location>
        <begin position="482"/>
        <end position="500"/>
    </location>
</feature>
<evidence type="ECO:0000256" key="4">
    <source>
        <dbReference type="ARBA" id="ARBA00023163"/>
    </source>
</evidence>
<name>A0AAV9PNE9_9PEZI</name>
<dbReference type="RefSeq" id="XP_064663080.1">
    <property type="nucleotide sequence ID" value="XM_064798753.1"/>
</dbReference>
<evidence type="ECO:0000256" key="5">
    <source>
        <dbReference type="ARBA" id="ARBA00023242"/>
    </source>
</evidence>
<feature type="region of interest" description="Disordered" evidence="6">
    <location>
        <begin position="326"/>
        <end position="363"/>
    </location>
</feature>
<evidence type="ECO:0000313" key="8">
    <source>
        <dbReference type="EMBL" id="KAK5174411.1"/>
    </source>
</evidence>
<keyword evidence="5" id="KW-0539">Nucleus</keyword>
<dbReference type="PANTHER" id="PTHR12228:SF0">
    <property type="entry name" value="TATA-BOX BINDING PROTEIN ASSOCIATED FACTOR 7"/>
    <property type="match status" value="1"/>
</dbReference>
<feature type="compositionally biased region" description="Low complexity" evidence="6">
    <location>
        <begin position="429"/>
        <end position="445"/>
    </location>
</feature>
<feature type="region of interest" description="Disordered" evidence="6">
    <location>
        <begin position="540"/>
        <end position="560"/>
    </location>
</feature>
<dbReference type="Pfam" id="PF04658">
    <property type="entry name" value="TAFII55_N"/>
    <property type="match status" value="1"/>
</dbReference>
<accession>A0AAV9PNE9</accession>